<dbReference type="EMBL" id="GL349574">
    <property type="protein sequence ID" value="EFI47588.1"/>
    <property type="molecule type" value="Genomic_DNA"/>
</dbReference>
<protein>
    <submittedName>
        <fullName evidence="1">Uncharacterized protein</fullName>
    </submittedName>
</protein>
<dbReference type="AlphaFoldDB" id="D7NFV2"/>
<keyword evidence="2" id="KW-1185">Reference proteome</keyword>
<dbReference type="RefSeq" id="WP_004378707.1">
    <property type="nucleotide sequence ID" value="NZ_GL349574.1"/>
</dbReference>
<dbReference type="Proteomes" id="UP000003805">
    <property type="component" value="Unassembled WGS sequence"/>
</dbReference>
<accession>D7NFV2</accession>
<dbReference type="HOGENOM" id="CLU_130944_0_0_10"/>
<organism evidence="1 2">
    <name type="scientific">Segatella oris C735</name>
    <dbReference type="NCBI Taxonomy" id="563008"/>
    <lineage>
        <taxon>Bacteria</taxon>
        <taxon>Pseudomonadati</taxon>
        <taxon>Bacteroidota</taxon>
        <taxon>Bacteroidia</taxon>
        <taxon>Bacteroidales</taxon>
        <taxon>Prevotellaceae</taxon>
        <taxon>Segatella</taxon>
    </lineage>
</organism>
<gene>
    <name evidence="1" type="ORF">HMPREF0665_02452</name>
</gene>
<sequence length="187" mass="21311">MDRSQHISGMLTRFSTMNTRNVNDLRRYEEGWAKEMLTFWRERMDKLAVKDSGYLYNSMSAIIGVGAVTTIEHKFVLYGIYVAAGVGREFGEKFREANGTLPFLLPGGEEYREEHGLNKQKRVGPAWGGRMAGDHPRVKRDWFARKYYSSVMRLNEFEASFYGEAYNGLLSSGLQEIFAGVGIGRNL</sequence>
<name>D7NFV2_9BACT</name>
<proteinExistence type="predicted"/>
<evidence type="ECO:0000313" key="2">
    <source>
        <dbReference type="Proteomes" id="UP000003805"/>
    </source>
</evidence>
<evidence type="ECO:0000313" key="1">
    <source>
        <dbReference type="EMBL" id="EFI47588.1"/>
    </source>
</evidence>
<reference evidence="1 2" key="1">
    <citation type="submission" date="2010-02" db="EMBL/GenBank/DDBJ databases">
        <title>The Genome Sequence of Prevotella oris strain C735.</title>
        <authorList>
            <consortium name="The Broad Institute Genome Sequencing Platform"/>
            <person name="Ward D."/>
            <person name="Feldgarden M."/>
            <person name="Earl A."/>
            <person name="Young S.K."/>
            <person name="Zeng Q."/>
            <person name="Koehrsen M."/>
            <person name="Alvarado L."/>
            <person name="Berlin A."/>
            <person name="Bochicchio J."/>
            <person name="Borenstein D."/>
            <person name="Chapman S.B."/>
            <person name="Chen Z."/>
            <person name="Engels R."/>
            <person name="Freedman E."/>
            <person name="Gellesch M."/>
            <person name="Goldberg J."/>
            <person name="Griggs A."/>
            <person name="Gujja S."/>
            <person name="Heilman E."/>
            <person name="Heiman D."/>
            <person name="Hepburn T."/>
            <person name="Howarth C."/>
            <person name="Jen D."/>
            <person name="Larson L."/>
            <person name="Mehta T."/>
            <person name="Park D."/>
            <person name="Pearson M."/>
            <person name="Roberts A."/>
            <person name="Saif S."/>
            <person name="Shea T."/>
            <person name="Shenoy N."/>
            <person name="Sisk P."/>
            <person name="Stolte C."/>
            <person name="Sykes S."/>
            <person name="Thomson T."/>
            <person name="Walk T."/>
            <person name="White J."/>
            <person name="Yandava C."/>
            <person name="Sibley C.D."/>
            <person name="Field T.R."/>
            <person name="Grinwis M."/>
            <person name="Eshaghurshan C.S."/>
            <person name="Surette M.G."/>
            <person name="Haas B."/>
            <person name="Nusbaum C."/>
            <person name="Birren B."/>
        </authorList>
    </citation>
    <scope>NUCLEOTIDE SEQUENCE [LARGE SCALE GENOMIC DNA]</scope>
    <source>
        <strain evidence="1 2">C735</strain>
    </source>
</reference>